<dbReference type="SUPFAM" id="SSF89009">
    <property type="entry name" value="GAT-like domain"/>
    <property type="match status" value="1"/>
</dbReference>
<dbReference type="GO" id="GO:0051666">
    <property type="term" value="P:actin cortical patch localization"/>
    <property type="evidence" value="ECO:0007669"/>
    <property type="project" value="TreeGrafter"/>
</dbReference>
<evidence type="ECO:0000313" key="4">
    <source>
        <dbReference type="Proteomes" id="UP000605846"/>
    </source>
</evidence>
<comment type="caution">
    <text evidence="3">The sequence shown here is derived from an EMBL/GenBank/DDBJ whole genome shotgun (WGS) entry which is preliminary data.</text>
</comment>
<protein>
    <submittedName>
        <fullName evidence="3">Putative actin patch assembly and actin polymerization protein</fullName>
    </submittedName>
</protein>
<dbReference type="InterPro" id="IPR002014">
    <property type="entry name" value="VHS_dom"/>
</dbReference>
<feature type="compositionally biased region" description="Low complexity" evidence="1">
    <location>
        <begin position="202"/>
        <end position="224"/>
    </location>
</feature>
<feature type="compositionally biased region" description="Polar residues" evidence="1">
    <location>
        <begin position="154"/>
        <end position="166"/>
    </location>
</feature>
<dbReference type="PANTHER" id="PTHR47789:SF1">
    <property type="entry name" value="LAS SEVENTEEN-BINDING PROTEIN 5"/>
    <property type="match status" value="1"/>
</dbReference>
<dbReference type="GO" id="GO:0030479">
    <property type="term" value="C:actin cortical patch"/>
    <property type="evidence" value="ECO:0007669"/>
    <property type="project" value="TreeGrafter"/>
</dbReference>
<dbReference type="GO" id="GO:0043130">
    <property type="term" value="F:ubiquitin binding"/>
    <property type="evidence" value="ECO:0007669"/>
    <property type="project" value="InterPro"/>
</dbReference>
<dbReference type="SUPFAM" id="SSF48464">
    <property type="entry name" value="ENTH/VHS domain"/>
    <property type="match status" value="1"/>
</dbReference>
<dbReference type="SMART" id="SM00288">
    <property type="entry name" value="VHS"/>
    <property type="match status" value="1"/>
</dbReference>
<dbReference type="Pfam" id="PF00790">
    <property type="entry name" value="VHS"/>
    <property type="match status" value="1"/>
</dbReference>
<dbReference type="InterPro" id="IPR008942">
    <property type="entry name" value="ENTH_VHS"/>
</dbReference>
<gene>
    <name evidence="3" type="primary">LSB5</name>
    <name evidence="3" type="ORF">EC973_001692</name>
</gene>
<dbReference type="PROSITE" id="PS50179">
    <property type="entry name" value="VHS"/>
    <property type="match status" value="1"/>
</dbReference>
<keyword evidence="4" id="KW-1185">Reference proteome</keyword>
<dbReference type="AlphaFoldDB" id="A0A8H7EN21"/>
<dbReference type="OrthoDB" id="10068368at2759"/>
<dbReference type="PANTHER" id="PTHR47789">
    <property type="entry name" value="LAS SEVENTEEN-BINDING PROTEIN 5"/>
    <property type="match status" value="1"/>
</dbReference>
<proteinExistence type="predicted"/>
<dbReference type="CDD" id="cd14232">
    <property type="entry name" value="GAT_LSB5"/>
    <property type="match status" value="1"/>
</dbReference>
<evidence type="ECO:0000259" key="2">
    <source>
        <dbReference type="PROSITE" id="PS50179"/>
    </source>
</evidence>
<organism evidence="3 4">
    <name type="scientific">Apophysomyces ossiformis</name>
    <dbReference type="NCBI Taxonomy" id="679940"/>
    <lineage>
        <taxon>Eukaryota</taxon>
        <taxon>Fungi</taxon>
        <taxon>Fungi incertae sedis</taxon>
        <taxon>Mucoromycota</taxon>
        <taxon>Mucoromycotina</taxon>
        <taxon>Mucoromycetes</taxon>
        <taxon>Mucorales</taxon>
        <taxon>Mucorineae</taxon>
        <taxon>Mucoraceae</taxon>
        <taxon>Apophysomyces</taxon>
    </lineage>
</organism>
<dbReference type="Gene3D" id="1.25.40.90">
    <property type="match status" value="1"/>
</dbReference>
<dbReference type="GO" id="GO:0007015">
    <property type="term" value="P:actin filament organization"/>
    <property type="evidence" value="ECO:0007669"/>
    <property type="project" value="InterPro"/>
</dbReference>
<dbReference type="InterPro" id="IPR045007">
    <property type="entry name" value="LSB5"/>
</dbReference>
<feature type="region of interest" description="Disordered" evidence="1">
    <location>
        <begin position="331"/>
        <end position="417"/>
    </location>
</feature>
<dbReference type="Gene3D" id="1.20.58.160">
    <property type="match status" value="1"/>
</dbReference>
<dbReference type="GO" id="GO:0035091">
    <property type="term" value="F:phosphatidylinositol binding"/>
    <property type="evidence" value="ECO:0007669"/>
    <property type="project" value="InterPro"/>
</dbReference>
<dbReference type="InterPro" id="IPR038425">
    <property type="entry name" value="GAT_sf"/>
</dbReference>
<dbReference type="CDD" id="cd16980">
    <property type="entry name" value="VHS_Lsb5"/>
    <property type="match status" value="1"/>
</dbReference>
<sequence>MGIFTEDIQKTSVTHYIERLSNYEEIEWYSFQQLTESIFMQESGPREAIEAVRKRLKHGTTQQKLRVLEVLKLLMENSNERFHRQLVSNEKMKERFELIITSPSEPIEVKKLLVELLGTWASKYKDESGMRALASLYELGRSKLGQPRRVRSGSLAQKSSAPSSPTEPVPTTAPRVPQPPPVKEQKRRSMPAPVKPPRPAETAATSKTKPRSSSTSTSTAGGSNAARTFNFATAKPKIIQEVALANQNANNLVNALRLINTAEDRWEIDLQHDARLQDYRQKCEESKKKIVRYARLVEDEEWIGTLLATNEELLKALEMYELMSIGEVPTNLPSPGSAPQSPTSPAHVRLPPPPPLPAQQPLRYQQEETIQALSGLRLSPQPTAESSYSHRSEESLDPFADPVAPLEDIPNDRQSRT</sequence>
<name>A0A8H7EN21_9FUNG</name>
<dbReference type="EMBL" id="JABAYA010000140">
    <property type="protein sequence ID" value="KAF7723779.1"/>
    <property type="molecule type" value="Genomic_DNA"/>
</dbReference>
<dbReference type="GO" id="GO:0007034">
    <property type="term" value="P:vacuolar transport"/>
    <property type="evidence" value="ECO:0007669"/>
    <property type="project" value="UniProtKB-ARBA"/>
</dbReference>
<evidence type="ECO:0000313" key="3">
    <source>
        <dbReference type="EMBL" id="KAF7723779.1"/>
    </source>
</evidence>
<evidence type="ECO:0000256" key="1">
    <source>
        <dbReference type="SAM" id="MobiDB-lite"/>
    </source>
</evidence>
<dbReference type="Proteomes" id="UP000605846">
    <property type="component" value="Unassembled WGS sequence"/>
</dbReference>
<accession>A0A8H7EN21</accession>
<feature type="region of interest" description="Disordered" evidence="1">
    <location>
        <begin position="145"/>
        <end position="224"/>
    </location>
</feature>
<reference evidence="3" key="1">
    <citation type="submission" date="2020-01" db="EMBL/GenBank/DDBJ databases">
        <title>Genome Sequencing of Three Apophysomyces-Like Fungal Strains Confirms a Novel Fungal Genus in the Mucoromycota with divergent Burkholderia-like Endosymbiotic Bacteria.</title>
        <authorList>
            <person name="Stajich J.E."/>
            <person name="Macias A.M."/>
            <person name="Carter-House D."/>
            <person name="Lovett B."/>
            <person name="Kasson L.R."/>
            <person name="Berry K."/>
            <person name="Grigoriev I."/>
            <person name="Chang Y."/>
            <person name="Spatafora J."/>
            <person name="Kasson M.T."/>
        </authorList>
    </citation>
    <scope>NUCLEOTIDE SEQUENCE</scope>
    <source>
        <strain evidence="3">NRRL A-21654</strain>
    </source>
</reference>
<dbReference type="InterPro" id="IPR044103">
    <property type="entry name" value="GAT_LSB5"/>
</dbReference>
<dbReference type="GO" id="GO:0006897">
    <property type="term" value="P:endocytosis"/>
    <property type="evidence" value="ECO:0007669"/>
    <property type="project" value="InterPro"/>
</dbReference>
<feature type="compositionally biased region" description="Polar residues" evidence="1">
    <location>
        <begin position="331"/>
        <end position="344"/>
    </location>
</feature>
<feature type="domain" description="VHS" evidence="2">
    <location>
        <begin position="27"/>
        <end position="138"/>
    </location>
</feature>